<keyword evidence="3 6" id="KW-0812">Transmembrane</keyword>
<feature type="transmembrane region" description="Helical" evidence="6">
    <location>
        <begin position="39"/>
        <end position="58"/>
    </location>
</feature>
<comment type="caution">
    <text evidence="7">The sequence shown here is derived from an EMBL/GenBank/DDBJ whole genome shotgun (WGS) entry which is preliminary data.</text>
</comment>
<evidence type="ECO:0000256" key="1">
    <source>
        <dbReference type="ARBA" id="ARBA00004141"/>
    </source>
</evidence>
<feature type="transmembrane region" description="Helical" evidence="6">
    <location>
        <begin position="140"/>
        <end position="162"/>
    </location>
</feature>
<evidence type="ECO:0000256" key="5">
    <source>
        <dbReference type="ARBA" id="ARBA00023136"/>
    </source>
</evidence>
<protein>
    <submittedName>
        <fullName evidence="7">4-hydroxybenzoate polyprenyltransferase</fullName>
        <ecNumber evidence="7">2.5.1.39</ecNumber>
    </submittedName>
</protein>
<evidence type="ECO:0000256" key="4">
    <source>
        <dbReference type="ARBA" id="ARBA00022989"/>
    </source>
</evidence>
<comment type="subcellular location">
    <subcellularLocation>
        <location evidence="1">Membrane</location>
        <topology evidence="1">Multi-pass membrane protein</topology>
    </subcellularLocation>
</comment>
<sequence>MKFLKLIRFQNLLMIALMQFIFKYGFLDQQNIPLALNDWQYFLLVFTTVLLAGAGYLINNIFDKETDFINKPNEVVVGKYISEDKAFNLYIALNIIGVGTGFYLANVIEKPAFALVFILVSAVLYLYASSLKQSLLIGNIIVAILTSFAVIIIGIFNLYPLITPENQAFLGLIFRVLLDYAIFAFIINFIREIVKDLEDVNGDYNQGMNTLPIALGVTRTARLVFLISFIPIVILLYYINEYYFINGLYIATIYCLLLIVAPLIYFTVKSASAKNKEDFHHLSLVLKFVLLFGILSALVVNLNIQLNA</sequence>
<dbReference type="Pfam" id="PF01040">
    <property type="entry name" value="UbiA"/>
    <property type="match status" value="1"/>
</dbReference>
<keyword evidence="5 6" id="KW-0472">Membrane</keyword>
<keyword evidence="8" id="KW-1185">Reference proteome</keyword>
<dbReference type="EC" id="2.5.1.39" evidence="7"/>
<dbReference type="InterPro" id="IPR050475">
    <property type="entry name" value="Prenyltransferase_related"/>
</dbReference>
<dbReference type="NCBIfam" id="NF009512">
    <property type="entry name" value="PRK12872.1-1"/>
    <property type="match status" value="1"/>
</dbReference>
<organism evidence="7 8">
    <name type="scientific">Flavobacterium arsenatis</name>
    <dbReference type="NCBI Taxonomy" id="1484332"/>
    <lineage>
        <taxon>Bacteria</taxon>
        <taxon>Pseudomonadati</taxon>
        <taxon>Bacteroidota</taxon>
        <taxon>Flavobacteriia</taxon>
        <taxon>Flavobacteriales</taxon>
        <taxon>Flavobacteriaceae</taxon>
        <taxon>Flavobacterium</taxon>
    </lineage>
</organism>
<feature type="transmembrane region" description="Helical" evidence="6">
    <location>
        <begin position="12"/>
        <end position="27"/>
    </location>
</feature>
<name>A0ABU1TRS8_9FLAO</name>
<dbReference type="InterPro" id="IPR000537">
    <property type="entry name" value="UbiA_prenyltransferase"/>
</dbReference>
<accession>A0ABU1TRS8</accession>
<dbReference type="PANTHER" id="PTHR42723">
    <property type="entry name" value="CHLOROPHYLL SYNTHASE"/>
    <property type="match status" value="1"/>
</dbReference>
<dbReference type="GO" id="GO:0008412">
    <property type="term" value="F:4-hydroxybenzoate polyprenyltransferase activity"/>
    <property type="evidence" value="ECO:0007669"/>
    <property type="project" value="UniProtKB-EC"/>
</dbReference>
<reference evidence="7 8" key="1">
    <citation type="submission" date="2023-07" db="EMBL/GenBank/DDBJ databases">
        <title>Sorghum-associated microbial communities from plants grown in Nebraska, USA.</title>
        <authorList>
            <person name="Schachtman D."/>
        </authorList>
    </citation>
    <scope>NUCLEOTIDE SEQUENCE [LARGE SCALE GENOMIC DNA]</scope>
    <source>
        <strain evidence="7 8">3773</strain>
    </source>
</reference>
<proteinExistence type="predicted"/>
<feature type="transmembrane region" description="Helical" evidence="6">
    <location>
        <begin position="111"/>
        <end position="128"/>
    </location>
</feature>
<evidence type="ECO:0000256" key="3">
    <source>
        <dbReference type="ARBA" id="ARBA00022692"/>
    </source>
</evidence>
<evidence type="ECO:0000256" key="2">
    <source>
        <dbReference type="ARBA" id="ARBA00022475"/>
    </source>
</evidence>
<evidence type="ECO:0000256" key="6">
    <source>
        <dbReference type="SAM" id="Phobius"/>
    </source>
</evidence>
<keyword evidence="2" id="KW-1003">Cell membrane</keyword>
<dbReference type="PANTHER" id="PTHR42723:SF1">
    <property type="entry name" value="CHLOROPHYLL SYNTHASE, CHLOROPLASTIC"/>
    <property type="match status" value="1"/>
</dbReference>
<feature type="transmembrane region" description="Helical" evidence="6">
    <location>
        <begin position="288"/>
        <end position="306"/>
    </location>
</feature>
<feature type="transmembrane region" description="Helical" evidence="6">
    <location>
        <begin position="246"/>
        <end position="268"/>
    </location>
</feature>
<dbReference type="Gene3D" id="1.20.120.1780">
    <property type="entry name" value="UbiA prenyltransferase"/>
    <property type="match status" value="1"/>
</dbReference>
<dbReference type="Gene3D" id="1.10.357.140">
    <property type="entry name" value="UbiA prenyltransferase"/>
    <property type="match status" value="1"/>
</dbReference>
<keyword evidence="4 6" id="KW-1133">Transmembrane helix</keyword>
<dbReference type="EMBL" id="JAVDVI010000011">
    <property type="protein sequence ID" value="MDR6968573.1"/>
    <property type="molecule type" value="Genomic_DNA"/>
</dbReference>
<evidence type="ECO:0000313" key="8">
    <source>
        <dbReference type="Proteomes" id="UP001255185"/>
    </source>
</evidence>
<dbReference type="InterPro" id="IPR044878">
    <property type="entry name" value="UbiA_sf"/>
</dbReference>
<gene>
    <name evidence="7" type="ORF">J2X31_002596</name>
</gene>
<dbReference type="RefSeq" id="WP_310027181.1">
    <property type="nucleotide sequence ID" value="NZ_JAVDVI010000011.1"/>
</dbReference>
<dbReference type="CDD" id="cd13961">
    <property type="entry name" value="PT_UbiA_DGGGPS"/>
    <property type="match status" value="1"/>
</dbReference>
<dbReference type="Proteomes" id="UP001255185">
    <property type="component" value="Unassembled WGS sequence"/>
</dbReference>
<feature type="transmembrane region" description="Helical" evidence="6">
    <location>
        <begin position="87"/>
        <end position="105"/>
    </location>
</feature>
<evidence type="ECO:0000313" key="7">
    <source>
        <dbReference type="EMBL" id="MDR6968573.1"/>
    </source>
</evidence>
<keyword evidence="7" id="KW-0808">Transferase</keyword>
<feature type="transmembrane region" description="Helical" evidence="6">
    <location>
        <begin position="168"/>
        <end position="190"/>
    </location>
</feature>
<feature type="transmembrane region" description="Helical" evidence="6">
    <location>
        <begin position="223"/>
        <end position="240"/>
    </location>
</feature>